<evidence type="ECO:0008006" key="4">
    <source>
        <dbReference type="Google" id="ProtNLM"/>
    </source>
</evidence>
<comment type="caution">
    <text evidence="2">The sequence shown here is derived from an EMBL/GenBank/DDBJ whole genome shotgun (WGS) entry which is preliminary data.</text>
</comment>
<keyword evidence="1" id="KW-1133">Transmembrane helix</keyword>
<dbReference type="EMBL" id="JBBKZV010000009">
    <property type="protein sequence ID" value="MEJ8823668.1"/>
    <property type="molecule type" value="Genomic_DNA"/>
</dbReference>
<name>A0ABU8W1Y5_9BURK</name>
<keyword evidence="1" id="KW-0472">Membrane</keyword>
<evidence type="ECO:0000256" key="1">
    <source>
        <dbReference type="SAM" id="Phobius"/>
    </source>
</evidence>
<accession>A0ABU8W1Y5</accession>
<evidence type="ECO:0000313" key="3">
    <source>
        <dbReference type="Proteomes" id="UP001363010"/>
    </source>
</evidence>
<gene>
    <name evidence="2" type="ORF">WKW80_16770</name>
</gene>
<keyword evidence="1" id="KW-0812">Transmembrane</keyword>
<evidence type="ECO:0000313" key="2">
    <source>
        <dbReference type="EMBL" id="MEJ8823668.1"/>
    </source>
</evidence>
<sequence>MTRPANDKPMTPFAANPFIFIFSAVLLVFVLGYYAWGALDHLGLAEQQASATVVDKHYNAPGETYRTTIAGGRAWTQVDPTPDTHVLALDVAGQERTVAIVGKDMYEWLEHGDRVTVRMHRTRLTRRLEVIEVTR</sequence>
<reference evidence="2 3" key="1">
    <citation type="submission" date="2024-03" db="EMBL/GenBank/DDBJ databases">
        <title>Novel species of the genus Variovorax.</title>
        <authorList>
            <person name="Liu Q."/>
            <person name="Xin Y.-H."/>
        </authorList>
    </citation>
    <scope>NUCLEOTIDE SEQUENCE [LARGE SCALE GENOMIC DNA]</scope>
    <source>
        <strain evidence="2 3">KACC 18501</strain>
    </source>
</reference>
<keyword evidence="3" id="KW-1185">Reference proteome</keyword>
<proteinExistence type="predicted"/>
<feature type="transmembrane region" description="Helical" evidence="1">
    <location>
        <begin position="18"/>
        <end position="36"/>
    </location>
</feature>
<dbReference type="RefSeq" id="WP_340364698.1">
    <property type="nucleotide sequence ID" value="NZ_JBBKZV010000009.1"/>
</dbReference>
<dbReference type="Proteomes" id="UP001363010">
    <property type="component" value="Unassembled WGS sequence"/>
</dbReference>
<protein>
    <recommendedName>
        <fullName evidence="4">NfeD-like C-terminal domain-containing protein</fullName>
    </recommendedName>
</protein>
<organism evidence="2 3">
    <name type="scientific">Variovorax humicola</name>
    <dbReference type="NCBI Taxonomy" id="1769758"/>
    <lineage>
        <taxon>Bacteria</taxon>
        <taxon>Pseudomonadati</taxon>
        <taxon>Pseudomonadota</taxon>
        <taxon>Betaproteobacteria</taxon>
        <taxon>Burkholderiales</taxon>
        <taxon>Comamonadaceae</taxon>
        <taxon>Variovorax</taxon>
    </lineage>
</organism>